<sequence length="91" mass="9969">MWAGKASAALRSSVSIVTTLFPSNCRNALAYDMSVVIKDYQAGRFTLMFVTYEKRGPPVVIQDAGTLDQARATRLRAESKVSFKVGTACYL</sequence>
<name>A0A5P3AJX7_9RHOB</name>
<gene>
    <name evidence="1" type="ORF">RIdsm_04490</name>
</gene>
<evidence type="ECO:0000313" key="2">
    <source>
        <dbReference type="Proteomes" id="UP000325785"/>
    </source>
</evidence>
<dbReference type="Proteomes" id="UP000325785">
    <property type="component" value="Chromosome"/>
</dbReference>
<dbReference type="KEGG" id="rid:RIdsm_04490"/>
<reference evidence="1 2" key="1">
    <citation type="submission" date="2018-08" db="EMBL/GenBank/DDBJ databases">
        <title>Genetic Globetrotter - A new plasmid hitch-hiking vast phylogenetic and geographic distances.</title>
        <authorList>
            <person name="Vollmers J."/>
            <person name="Petersen J."/>
        </authorList>
    </citation>
    <scope>NUCLEOTIDE SEQUENCE [LARGE SCALE GENOMIC DNA]</scope>
    <source>
        <strain evidence="1 2">DSM 26383</strain>
    </source>
</reference>
<protein>
    <submittedName>
        <fullName evidence="1">Uncharacterized protein</fullName>
    </submittedName>
</protein>
<accession>A0A5P3AJX7</accession>
<dbReference type="AlphaFoldDB" id="A0A5P3AJX7"/>
<evidence type="ECO:0000313" key="1">
    <source>
        <dbReference type="EMBL" id="QEW28658.1"/>
    </source>
</evidence>
<organism evidence="1 2">
    <name type="scientific">Roseovarius indicus</name>
    <dbReference type="NCBI Taxonomy" id="540747"/>
    <lineage>
        <taxon>Bacteria</taxon>
        <taxon>Pseudomonadati</taxon>
        <taxon>Pseudomonadota</taxon>
        <taxon>Alphaproteobacteria</taxon>
        <taxon>Rhodobacterales</taxon>
        <taxon>Roseobacteraceae</taxon>
        <taxon>Roseovarius</taxon>
    </lineage>
</organism>
<proteinExistence type="predicted"/>
<dbReference type="EMBL" id="CP031598">
    <property type="protein sequence ID" value="QEW28658.1"/>
    <property type="molecule type" value="Genomic_DNA"/>
</dbReference>